<dbReference type="Proteomes" id="UP000249304">
    <property type="component" value="Unassembled WGS sequence"/>
</dbReference>
<evidence type="ECO:0000259" key="2">
    <source>
        <dbReference type="PROSITE" id="PS50994"/>
    </source>
</evidence>
<dbReference type="SUPFAM" id="SSF53098">
    <property type="entry name" value="Ribonuclease H-like"/>
    <property type="match status" value="1"/>
</dbReference>
<reference evidence="3 4" key="1">
    <citation type="submission" date="2018-01" db="EMBL/GenBank/DDBJ databases">
        <title>Draft genome sequence of Nonomuraea sp. KC333.</title>
        <authorList>
            <person name="Sahin N."/>
            <person name="Saygin H."/>
            <person name="Ay H."/>
        </authorList>
    </citation>
    <scope>NUCLEOTIDE SEQUENCE [LARGE SCALE GENOMIC DNA]</scope>
    <source>
        <strain evidence="3 4">KC333</strain>
    </source>
</reference>
<organism evidence="3 4">
    <name type="scientific">Nonomuraea aridisoli</name>
    <dbReference type="NCBI Taxonomy" id="2070368"/>
    <lineage>
        <taxon>Bacteria</taxon>
        <taxon>Bacillati</taxon>
        <taxon>Actinomycetota</taxon>
        <taxon>Actinomycetes</taxon>
        <taxon>Streptosporangiales</taxon>
        <taxon>Streptosporangiaceae</taxon>
        <taxon>Nonomuraea</taxon>
    </lineage>
</organism>
<accession>A0A2W2ECN7</accession>
<dbReference type="InterPro" id="IPR036397">
    <property type="entry name" value="RNaseH_sf"/>
</dbReference>
<keyword evidence="4" id="KW-1185">Reference proteome</keyword>
<dbReference type="PROSITE" id="PS50994">
    <property type="entry name" value="INTEGRASE"/>
    <property type="match status" value="1"/>
</dbReference>
<feature type="region of interest" description="Disordered" evidence="1">
    <location>
        <begin position="557"/>
        <end position="606"/>
    </location>
</feature>
<proteinExistence type="predicted"/>
<feature type="domain" description="Integrase catalytic" evidence="2">
    <location>
        <begin position="370"/>
        <end position="540"/>
    </location>
</feature>
<dbReference type="OrthoDB" id="568335at2"/>
<evidence type="ECO:0000313" key="4">
    <source>
        <dbReference type="Proteomes" id="UP000249304"/>
    </source>
</evidence>
<dbReference type="Pfam" id="PF13683">
    <property type="entry name" value="rve_3"/>
    <property type="match status" value="1"/>
</dbReference>
<dbReference type="InterPro" id="IPR001584">
    <property type="entry name" value="Integrase_cat-core"/>
</dbReference>
<dbReference type="AlphaFoldDB" id="A0A2W2ECN7"/>
<feature type="compositionally biased region" description="Low complexity" evidence="1">
    <location>
        <begin position="557"/>
        <end position="566"/>
    </location>
</feature>
<dbReference type="PANTHER" id="PTHR35004">
    <property type="entry name" value="TRANSPOSASE RV3428C-RELATED"/>
    <property type="match status" value="1"/>
</dbReference>
<dbReference type="GO" id="GO:0003676">
    <property type="term" value="F:nucleic acid binding"/>
    <property type="evidence" value="ECO:0007669"/>
    <property type="project" value="InterPro"/>
</dbReference>
<gene>
    <name evidence="3" type="ORF">C1J01_04750</name>
</gene>
<sequence length="848" mass="93602">MTNDLNTLLTALYVRIDDWLGESPRLGRPPRLTDAELLTLAVAQVLLGVHSQARWLRYVPAHLPGAFPYLPGQSGYNKRLHKALPLLKRAIRALACDTDLWDDPIWVADSTPVECGRSRPTARRSELAGWAGYGYCRSHSRWFWGLRLHLICTPAGLPVTWALATPNIDERQVLMALIEHDPNLVAERPGLLIIADKGYISAELDAFLAERGVRLLRPSYRNRTPRPGEHLLKPIRQLIESVNDTLKGQLDLELHGARTAIGVGARIAQRILALTAAIWHNRNTGQPITRSLIAYDPHSSPSQMPAEVEVLVCELRRQHPRWGPVRLAHEAGRRGIDPPPSRMGVYRALKRHGLIEPGAGRRRKVFRRWQREAPMELWQLDIVGGVFLADGREVKVVTGVDDHSRFCVIAKAVVRATGRAVCLAFTEALRAFGAPGEVLTDNGKQFTARFGHGGEVLFDRICRDNAIVHRLTQPRSPTTTGKVERFHQSMRRELLDGAGPFEDLAAFQAELDAWVEHYNTARPHQSLDMAVPADRFTPVSPAERELLPLRLPTILTAQPDPAPAVDDAPDDAAADASAAAPERRKSSNEGMPVAEQPTRPAAWSGGPIEFERVVPASGNLGVAGKQFWLGPARAGQVITFWADVNVIHLLVGGVRLKSLRSHLSTNDLARLFAGGGRAAGPSPLPQAESDAVVEVERTVNKYGMVSLAGRYLLAAEILGGRRVTIRIEEKTLMFLDPDTRQLLRTRPNPLIWAKCLQLRGARPAGPPPVPARSPITVQRRANSFGVIMVARQTVSLGRLYVGRVVTVHVSDTTLTIDLNEGPRTVHRTTDLPVRNVKAHRPRKVDHVS</sequence>
<dbReference type="InterPro" id="IPR025668">
    <property type="entry name" value="Tnp_DDE_dom"/>
</dbReference>
<dbReference type="Pfam" id="PF13612">
    <property type="entry name" value="DDE_Tnp_1_3"/>
    <property type="match status" value="1"/>
</dbReference>
<dbReference type="PANTHER" id="PTHR35004:SF7">
    <property type="entry name" value="INTEGRASE PROTEIN"/>
    <property type="match status" value="1"/>
</dbReference>
<evidence type="ECO:0000256" key="1">
    <source>
        <dbReference type="SAM" id="MobiDB-lite"/>
    </source>
</evidence>
<evidence type="ECO:0000313" key="3">
    <source>
        <dbReference type="EMBL" id="PZG22086.1"/>
    </source>
</evidence>
<protein>
    <recommendedName>
        <fullName evidence="2">Integrase catalytic domain-containing protein</fullName>
    </recommendedName>
</protein>
<comment type="caution">
    <text evidence="3">The sequence shown here is derived from an EMBL/GenBank/DDBJ whole genome shotgun (WGS) entry which is preliminary data.</text>
</comment>
<dbReference type="NCBIfam" id="NF033520">
    <property type="entry name" value="transpos_IS982"/>
    <property type="match status" value="1"/>
</dbReference>
<dbReference type="GO" id="GO:0015074">
    <property type="term" value="P:DNA integration"/>
    <property type="evidence" value="ECO:0007669"/>
    <property type="project" value="InterPro"/>
</dbReference>
<dbReference type="EMBL" id="POUD01000011">
    <property type="protein sequence ID" value="PZG22086.1"/>
    <property type="molecule type" value="Genomic_DNA"/>
</dbReference>
<dbReference type="InterPro" id="IPR012337">
    <property type="entry name" value="RNaseH-like_sf"/>
</dbReference>
<dbReference type="Gene3D" id="3.30.420.10">
    <property type="entry name" value="Ribonuclease H-like superfamily/Ribonuclease H"/>
    <property type="match status" value="1"/>
</dbReference>
<name>A0A2W2ECN7_9ACTN</name>